<evidence type="ECO:0000313" key="2">
    <source>
        <dbReference type="WBParaSite" id="nRc.2.0.1.t17933-RA"/>
    </source>
</evidence>
<name>A0A915IV44_ROMCU</name>
<keyword evidence="1" id="KW-1185">Reference proteome</keyword>
<dbReference type="AlphaFoldDB" id="A0A915IV44"/>
<organism evidence="1 2">
    <name type="scientific">Romanomermis culicivorax</name>
    <name type="common">Nematode worm</name>
    <dbReference type="NCBI Taxonomy" id="13658"/>
    <lineage>
        <taxon>Eukaryota</taxon>
        <taxon>Metazoa</taxon>
        <taxon>Ecdysozoa</taxon>
        <taxon>Nematoda</taxon>
        <taxon>Enoplea</taxon>
        <taxon>Dorylaimia</taxon>
        <taxon>Mermithida</taxon>
        <taxon>Mermithoidea</taxon>
        <taxon>Mermithidae</taxon>
        <taxon>Romanomermis</taxon>
    </lineage>
</organism>
<proteinExistence type="predicted"/>
<protein>
    <submittedName>
        <fullName evidence="2">Uncharacterized protein</fullName>
    </submittedName>
</protein>
<dbReference type="WBParaSite" id="nRc.2.0.1.t17933-RA">
    <property type="protein sequence ID" value="nRc.2.0.1.t17933-RA"/>
    <property type="gene ID" value="nRc.2.0.1.g17933"/>
</dbReference>
<sequence length="439" mass="46362">MEVCVRHRSVSPSTVLTESARAAAAAATTASNSNIIPTSISATLQASQVQPSDYAAAAAASLMPTNASYITYQPLVLPHPYVSLVDPQFLVGPTNWPGRILNWPVAAAAAAAAARNNPLTTIYQQPHAQTQQHQSLAAGVQEAATAANFLIAQQQQQQNAAAAKQRSFQNGAIAPYMNNINNLYQSKRVVQMLTAQKSGDVSGSILNKTLGSSLLTDRIIYAAAAQEANSLVKAVNATAAATAANTSNVAENQNSLVTVSDSEPPSPAVSFFSDQIAILNPKTYMSHQQNNPSNISKLVNTTGMIIANDNKMNLYHASGADFANVKSENVPDNNYIKKTTTTTSSGYGNATATRRAQQYAVVRPIQIKRELAEDDESTNNSGLDLSIASSVSDVGDFALHYNAGTGFLPPHFADAVSVVEGAYNNVNLAGLATNFRSLY</sequence>
<evidence type="ECO:0000313" key="1">
    <source>
        <dbReference type="Proteomes" id="UP000887565"/>
    </source>
</evidence>
<accession>A0A915IV44</accession>
<reference evidence="2" key="1">
    <citation type="submission" date="2022-11" db="UniProtKB">
        <authorList>
            <consortium name="WormBaseParasite"/>
        </authorList>
    </citation>
    <scope>IDENTIFICATION</scope>
</reference>
<dbReference type="Proteomes" id="UP000887565">
    <property type="component" value="Unplaced"/>
</dbReference>